<dbReference type="EMBL" id="GDJX01012094">
    <property type="protein sequence ID" value="JAT55842.1"/>
    <property type="molecule type" value="Transcribed_RNA"/>
</dbReference>
<evidence type="ECO:0000256" key="1">
    <source>
        <dbReference type="SAM" id="MobiDB-lite"/>
    </source>
</evidence>
<reference evidence="2" key="1">
    <citation type="submission" date="2015-07" db="EMBL/GenBank/DDBJ databases">
        <title>Transcriptome Assembly of Anthurium amnicola.</title>
        <authorList>
            <person name="Suzuki J."/>
        </authorList>
    </citation>
    <scope>NUCLEOTIDE SEQUENCE</scope>
</reference>
<feature type="region of interest" description="Disordered" evidence="1">
    <location>
        <begin position="1"/>
        <end position="81"/>
    </location>
</feature>
<accession>A0A1D1YMG4</accession>
<organism evidence="2">
    <name type="scientific">Anthurium amnicola</name>
    <dbReference type="NCBI Taxonomy" id="1678845"/>
    <lineage>
        <taxon>Eukaryota</taxon>
        <taxon>Viridiplantae</taxon>
        <taxon>Streptophyta</taxon>
        <taxon>Embryophyta</taxon>
        <taxon>Tracheophyta</taxon>
        <taxon>Spermatophyta</taxon>
        <taxon>Magnoliopsida</taxon>
        <taxon>Liliopsida</taxon>
        <taxon>Araceae</taxon>
        <taxon>Pothoideae</taxon>
        <taxon>Potheae</taxon>
        <taxon>Anthurium</taxon>
    </lineage>
</organism>
<proteinExistence type="predicted"/>
<feature type="compositionally biased region" description="Basic residues" evidence="1">
    <location>
        <begin position="307"/>
        <end position="317"/>
    </location>
</feature>
<protein>
    <submittedName>
        <fullName evidence="2">Uncharacterized protein</fullName>
    </submittedName>
</protein>
<dbReference type="AlphaFoldDB" id="A0A1D1YMG4"/>
<feature type="non-terminal residue" evidence="2">
    <location>
        <position position="1"/>
    </location>
</feature>
<feature type="compositionally biased region" description="Low complexity" evidence="1">
    <location>
        <begin position="296"/>
        <end position="306"/>
    </location>
</feature>
<feature type="compositionally biased region" description="Basic residues" evidence="1">
    <location>
        <begin position="54"/>
        <end position="69"/>
    </location>
</feature>
<sequence>PTLPHEPFLRRNPPGYQRLSRAMQPTGGEMPGMAASMATRLNGSPPQIPLQQLHHGHPPAQHHQHHHHHQMQDSSLQEYDHSAAGASHDDFFDQVLSSLPWVDLSPANKSPWDLPPPNGAGVEASPAGQKLFGVPAAREEQPTGAEGLHYAAHYDESVLLASRLRQHQISGGGGGSPGTGKTMGLHLNHAPQQQHMLITGVGRSAAAGDSGLLPLPLSLGSGADSADSGLLADRSRDDVDHSFKSISVSVGDGLYNRFAGPLPRSLPAAAANQQQFHHTQVWEKPAATAVPSQSFGAGAPGAAPPRQRVRARRGQAT</sequence>
<feature type="non-terminal residue" evidence="2">
    <location>
        <position position="317"/>
    </location>
</feature>
<name>A0A1D1YMG4_9ARAE</name>
<evidence type="ECO:0000313" key="2">
    <source>
        <dbReference type="EMBL" id="JAT55842.1"/>
    </source>
</evidence>
<gene>
    <name evidence="2" type="ORF">g.40340</name>
</gene>
<feature type="region of interest" description="Disordered" evidence="1">
    <location>
        <begin position="285"/>
        <end position="317"/>
    </location>
</feature>